<reference evidence="2" key="1">
    <citation type="submission" date="2018-06" db="EMBL/GenBank/DDBJ databases">
        <authorList>
            <consortium name="Pathogen Informatics"/>
        </authorList>
    </citation>
    <scope>NUCLEOTIDE SEQUENCE [LARGE SCALE GENOMIC DNA]</scope>
    <source>
        <strain evidence="2">NCTC10132</strain>
    </source>
</reference>
<sequence length="136" mass="16430">MQQKAYLNFEYLIKMINGKDSKGTNNVNVEYDRIGNTALYDKDITVNSRDITKLKNEYYRYFYDFILEDDRSLSFKIGYIKKENQNIRYTNEVRYRLINLVNDFEQTLYPEVIVNNVKHSDLIVNMNEIRKRSISW</sequence>
<dbReference type="KEGG" id="medw:NCTC10132_01297"/>
<keyword evidence="2" id="KW-1185">Reference proteome</keyword>
<accession>A0A3B0Q5C0</accession>
<feature type="non-terminal residue" evidence="1">
    <location>
        <position position="136"/>
    </location>
</feature>
<name>A0A3B0Q5C0_9BACT</name>
<gene>
    <name evidence="1" type="ORF">NCTC10132_01297</name>
</gene>
<organism evidence="1 2">
    <name type="scientific">Mycoplasmopsis edwardii</name>
    <dbReference type="NCBI Taxonomy" id="53558"/>
    <lineage>
        <taxon>Bacteria</taxon>
        <taxon>Bacillati</taxon>
        <taxon>Mycoplasmatota</taxon>
        <taxon>Mycoplasmoidales</taxon>
        <taxon>Metamycoplasmataceae</taxon>
        <taxon>Mycoplasmopsis</taxon>
    </lineage>
</organism>
<proteinExistence type="predicted"/>
<evidence type="ECO:0000313" key="1">
    <source>
        <dbReference type="EMBL" id="SYV97926.1"/>
    </source>
</evidence>
<evidence type="ECO:0000313" key="2">
    <source>
        <dbReference type="Proteomes" id="UP000257559"/>
    </source>
</evidence>
<protein>
    <submittedName>
        <fullName evidence="1">Uncharacterized protein</fullName>
    </submittedName>
</protein>
<dbReference type="AlphaFoldDB" id="A0A3B0Q5C0"/>
<dbReference type="EMBL" id="LS991951">
    <property type="protein sequence ID" value="SYV97926.1"/>
    <property type="molecule type" value="Genomic_DNA"/>
</dbReference>
<dbReference type="Proteomes" id="UP000257559">
    <property type="component" value="Chromosome"/>
</dbReference>